<sequence>MTWFQEWIEFLNVNLPLIVDLTVEHVALVGLAILVAILIGVPLGIYLTTNEYLASTILQAASIMMTIPSIALFGVMIPLLSIINKGIGFVPAFIALVLYSQLPIIRNTYTAIKNVDPGVRDAAIGLGMKTVQRLFRVEIPNAMPVIMAGIRTAVVMNIGIGVIAAFIGAGGLGVMIVQGIVRTDQYLIVTGSIAVSLLAIIADVLLGSVQKWLTPKGLETNS</sequence>
<accession>A0A2T6AZV6</accession>
<evidence type="ECO:0000256" key="6">
    <source>
        <dbReference type="RuleBase" id="RU363032"/>
    </source>
</evidence>
<feature type="transmembrane region" description="Helical" evidence="6">
    <location>
        <begin position="26"/>
        <end position="48"/>
    </location>
</feature>
<dbReference type="InterPro" id="IPR035906">
    <property type="entry name" value="MetI-like_sf"/>
</dbReference>
<feature type="transmembrane region" description="Helical" evidence="6">
    <location>
        <begin position="186"/>
        <end position="206"/>
    </location>
</feature>
<keyword evidence="2 6" id="KW-0813">Transport</keyword>
<protein>
    <submittedName>
        <fullName evidence="8">Osmoprotectant transport system permease protein</fullName>
    </submittedName>
</protein>
<evidence type="ECO:0000256" key="4">
    <source>
        <dbReference type="ARBA" id="ARBA00022989"/>
    </source>
</evidence>
<dbReference type="OrthoDB" id="9801163at2"/>
<dbReference type="PROSITE" id="PS50928">
    <property type="entry name" value="ABC_TM1"/>
    <property type="match status" value="1"/>
</dbReference>
<dbReference type="GO" id="GO:0005886">
    <property type="term" value="C:plasma membrane"/>
    <property type="evidence" value="ECO:0007669"/>
    <property type="project" value="UniProtKB-SubCell"/>
</dbReference>
<dbReference type="Gene3D" id="1.10.3720.10">
    <property type="entry name" value="MetI-like"/>
    <property type="match status" value="1"/>
</dbReference>
<evidence type="ECO:0000256" key="5">
    <source>
        <dbReference type="ARBA" id="ARBA00023136"/>
    </source>
</evidence>
<name>A0A2T6AZV6_9BACL</name>
<evidence type="ECO:0000313" key="9">
    <source>
        <dbReference type="Proteomes" id="UP000244240"/>
    </source>
</evidence>
<dbReference type="PANTHER" id="PTHR30177">
    <property type="entry name" value="GLYCINE BETAINE/L-PROLINE TRANSPORT SYSTEM PERMEASE PROTEIN PROW"/>
    <property type="match status" value="1"/>
</dbReference>
<feature type="transmembrane region" description="Helical" evidence="6">
    <location>
        <begin position="86"/>
        <end position="105"/>
    </location>
</feature>
<dbReference type="FunFam" id="1.10.3720.10:FF:000001">
    <property type="entry name" value="Glycine betaine ABC transporter, permease"/>
    <property type="match status" value="1"/>
</dbReference>
<keyword evidence="3 6" id="KW-0812">Transmembrane</keyword>
<dbReference type="Pfam" id="PF00528">
    <property type="entry name" value="BPD_transp_1"/>
    <property type="match status" value="1"/>
</dbReference>
<feature type="transmembrane region" description="Helical" evidence="6">
    <location>
        <begin position="60"/>
        <end position="80"/>
    </location>
</feature>
<reference evidence="8 9" key="1">
    <citation type="submission" date="2018-04" db="EMBL/GenBank/DDBJ databases">
        <title>Genomic Encyclopedia of Archaeal and Bacterial Type Strains, Phase II (KMG-II): from individual species to whole genera.</title>
        <authorList>
            <person name="Goeker M."/>
        </authorList>
    </citation>
    <scope>NUCLEOTIDE SEQUENCE [LARGE SCALE GENOMIC DNA]</scope>
    <source>
        <strain evidence="8 9">DSM 45787</strain>
    </source>
</reference>
<proteinExistence type="inferred from homology"/>
<keyword evidence="9" id="KW-1185">Reference proteome</keyword>
<feature type="domain" description="ABC transmembrane type-1" evidence="7">
    <location>
        <begin position="22"/>
        <end position="206"/>
    </location>
</feature>
<evidence type="ECO:0000256" key="2">
    <source>
        <dbReference type="ARBA" id="ARBA00022448"/>
    </source>
</evidence>
<dbReference type="GO" id="GO:0031460">
    <property type="term" value="P:glycine betaine transport"/>
    <property type="evidence" value="ECO:0007669"/>
    <property type="project" value="TreeGrafter"/>
</dbReference>
<keyword evidence="4 6" id="KW-1133">Transmembrane helix</keyword>
<organism evidence="8 9">
    <name type="scientific">Melghirimyces profundicolus</name>
    <dbReference type="NCBI Taxonomy" id="1242148"/>
    <lineage>
        <taxon>Bacteria</taxon>
        <taxon>Bacillati</taxon>
        <taxon>Bacillota</taxon>
        <taxon>Bacilli</taxon>
        <taxon>Bacillales</taxon>
        <taxon>Thermoactinomycetaceae</taxon>
        <taxon>Melghirimyces</taxon>
    </lineage>
</organism>
<evidence type="ECO:0000256" key="3">
    <source>
        <dbReference type="ARBA" id="ARBA00022692"/>
    </source>
</evidence>
<dbReference type="CDD" id="cd06261">
    <property type="entry name" value="TM_PBP2"/>
    <property type="match status" value="1"/>
</dbReference>
<dbReference type="Proteomes" id="UP000244240">
    <property type="component" value="Unassembled WGS sequence"/>
</dbReference>
<evidence type="ECO:0000313" key="8">
    <source>
        <dbReference type="EMBL" id="PTX49352.1"/>
    </source>
</evidence>
<gene>
    <name evidence="8" type="ORF">C8P63_14115</name>
</gene>
<dbReference type="GO" id="GO:0055085">
    <property type="term" value="P:transmembrane transport"/>
    <property type="evidence" value="ECO:0007669"/>
    <property type="project" value="InterPro"/>
</dbReference>
<dbReference type="AlphaFoldDB" id="A0A2T6AZV6"/>
<evidence type="ECO:0000256" key="1">
    <source>
        <dbReference type="ARBA" id="ARBA00004141"/>
    </source>
</evidence>
<dbReference type="EMBL" id="QBKR01000041">
    <property type="protein sequence ID" value="PTX49352.1"/>
    <property type="molecule type" value="Genomic_DNA"/>
</dbReference>
<comment type="similarity">
    <text evidence="6">Belongs to the binding-protein-dependent transport system permease family.</text>
</comment>
<comment type="subcellular location">
    <subcellularLocation>
        <location evidence="6">Cell membrane</location>
        <topology evidence="6">Multi-pass membrane protein</topology>
    </subcellularLocation>
    <subcellularLocation>
        <location evidence="1">Membrane</location>
        <topology evidence="1">Multi-pass membrane protein</topology>
    </subcellularLocation>
</comment>
<dbReference type="InterPro" id="IPR051204">
    <property type="entry name" value="ABC_transp_perm/SBD"/>
</dbReference>
<dbReference type="PANTHER" id="PTHR30177:SF4">
    <property type="entry name" value="OSMOPROTECTANT IMPORT PERMEASE PROTEIN OSMW"/>
    <property type="match status" value="1"/>
</dbReference>
<dbReference type="InterPro" id="IPR000515">
    <property type="entry name" value="MetI-like"/>
</dbReference>
<feature type="transmembrane region" description="Helical" evidence="6">
    <location>
        <begin position="153"/>
        <end position="180"/>
    </location>
</feature>
<comment type="caution">
    <text evidence="8">The sequence shown here is derived from an EMBL/GenBank/DDBJ whole genome shotgun (WGS) entry which is preliminary data.</text>
</comment>
<keyword evidence="5 6" id="KW-0472">Membrane</keyword>
<dbReference type="SUPFAM" id="SSF161098">
    <property type="entry name" value="MetI-like"/>
    <property type="match status" value="1"/>
</dbReference>
<evidence type="ECO:0000259" key="7">
    <source>
        <dbReference type="PROSITE" id="PS50928"/>
    </source>
</evidence>
<dbReference type="RefSeq" id="WP_108026521.1">
    <property type="nucleotide sequence ID" value="NZ_QBKR01000041.1"/>
</dbReference>